<protein>
    <submittedName>
        <fullName evidence="2">Uncharacterized protein</fullName>
    </submittedName>
</protein>
<gene>
    <name evidence="2" type="ORF">S12H4_11253</name>
</gene>
<accession>X1SMN7</accession>
<evidence type="ECO:0000313" key="2">
    <source>
        <dbReference type="EMBL" id="GAI69049.1"/>
    </source>
</evidence>
<reference evidence="2" key="1">
    <citation type="journal article" date="2014" name="Front. Microbiol.">
        <title>High frequency of phylogenetically diverse reductive dehalogenase-homologous genes in deep subseafloor sedimentary metagenomes.</title>
        <authorList>
            <person name="Kawai M."/>
            <person name="Futagami T."/>
            <person name="Toyoda A."/>
            <person name="Takaki Y."/>
            <person name="Nishi S."/>
            <person name="Hori S."/>
            <person name="Arai W."/>
            <person name="Tsubouchi T."/>
            <person name="Morono Y."/>
            <person name="Uchiyama I."/>
            <person name="Ito T."/>
            <person name="Fujiyama A."/>
            <person name="Inagaki F."/>
            <person name="Takami H."/>
        </authorList>
    </citation>
    <scope>NUCLEOTIDE SEQUENCE</scope>
    <source>
        <strain evidence="2">Expedition CK06-06</strain>
    </source>
</reference>
<evidence type="ECO:0000256" key="1">
    <source>
        <dbReference type="SAM" id="MobiDB-lite"/>
    </source>
</evidence>
<dbReference type="AlphaFoldDB" id="X1SMN7"/>
<comment type="caution">
    <text evidence="2">The sequence shown here is derived from an EMBL/GenBank/DDBJ whole genome shotgun (WGS) entry which is preliminary data.</text>
</comment>
<feature type="compositionally biased region" description="Polar residues" evidence="1">
    <location>
        <begin position="37"/>
        <end position="47"/>
    </location>
</feature>
<feature type="compositionally biased region" description="Basic and acidic residues" evidence="1">
    <location>
        <begin position="24"/>
        <end position="36"/>
    </location>
</feature>
<sequence>MSDIKALKDSIETLSQAKKVKMGKLKEAVKETRESRQTQAGQSPRPA</sequence>
<name>X1SMN7_9ZZZZ</name>
<dbReference type="EMBL" id="BARW01005009">
    <property type="protein sequence ID" value="GAI69049.1"/>
    <property type="molecule type" value="Genomic_DNA"/>
</dbReference>
<feature type="region of interest" description="Disordered" evidence="1">
    <location>
        <begin position="18"/>
        <end position="47"/>
    </location>
</feature>
<proteinExistence type="predicted"/>
<organism evidence="2">
    <name type="scientific">marine sediment metagenome</name>
    <dbReference type="NCBI Taxonomy" id="412755"/>
    <lineage>
        <taxon>unclassified sequences</taxon>
        <taxon>metagenomes</taxon>
        <taxon>ecological metagenomes</taxon>
    </lineage>
</organism>